<dbReference type="Proteomes" id="UP000610931">
    <property type="component" value="Unassembled WGS sequence"/>
</dbReference>
<evidence type="ECO:0000313" key="2">
    <source>
        <dbReference type="Proteomes" id="UP000610931"/>
    </source>
</evidence>
<protein>
    <submittedName>
        <fullName evidence="1">SEC-C domain-containing protein</fullName>
    </submittedName>
</protein>
<dbReference type="InterPro" id="IPR004027">
    <property type="entry name" value="SEC_C_motif"/>
</dbReference>
<dbReference type="AlphaFoldDB" id="A0A8J7LQW9"/>
<sequence length="429" mass="50186">MKIGRNEKCYCGSGLKYKKCCKSKTSQTEKPVEIKLTDIIKTIKLGLENLDKLNGSKQKIRVKDINLMNEDSLVCEFYPHKENSTDIKIEIATIMGFFNGFFRDDPYEGIRFRYYAARAYDKDDVELLYALSSKESAEQIGTGNSIDWMKSTIFQENTNDYRLGIAKKIISEIEITFREVIKDVLSKKYGTDWWNLTLDNKLGKSIKDTYKNQFGFEITDGNVLIEYTYILQLKKIITTYWPNFKTLFDKKPDFENLIDNLNLIRREEAHNRVITQSHLDQLNDIYIKLLSKISRKYPDILPTHLIDSWKSKIKLIMTNGYKPLYDSSELINEPDSKIKLWKSINSTKHLIEYINQTIIRLQSLVVPIQKNTIHNELVNHFVHYKDLSEKKLKNIADGELQILLETLKEIENYEITMNEFTGKFLLSEA</sequence>
<dbReference type="RefSeq" id="WP_199112611.1">
    <property type="nucleotide sequence ID" value="NZ_JAELVQ010000001.1"/>
</dbReference>
<dbReference type="EMBL" id="JAELVQ010000001">
    <property type="protein sequence ID" value="MBJ6366540.1"/>
    <property type="molecule type" value="Genomic_DNA"/>
</dbReference>
<comment type="caution">
    <text evidence="1">The sequence shown here is derived from an EMBL/GenBank/DDBJ whole genome shotgun (WGS) entry which is preliminary data.</text>
</comment>
<dbReference type="Pfam" id="PF02810">
    <property type="entry name" value="SEC-C"/>
    <property type="match status" value="1"/>
</dbReference>
<evidence type="ECO:0000313" key="1">
    <source>
        <dbReference type="EMBL" id="MBJ6366540.1"/>
    </source>
</evidence>
<name>A0A8J7LQW9_9FLAO</name>
<dbReference type="SUPFAM" id="SSF103642">
    <property type="entry name" value="Sec-C motif"/>
    <property type="match status" value="1"/>
</dbReference>
<keyword evidence="2" id="KW-1185">Reference proteome</keyword>
<reference evidence="1" key="1">
    <citation type="submission" date="2020-12" db="EMBL/GenBank/DDBJ databases">
        <title>Snuella sp. nov., isolated from sediment in Incheon.</title>
        <authorList>
            <person name="Kim W."/>
        </authorList>
    </citation>
    <scope>NUCLEOTIDE SEQUENCE</scope>
    <source>
        <strain evidence="1">CAU 1569</strain>
    </source>
</reference>
<accession>A0A8J7LQW9</accession>
<gene>
    <name evidence="1" type="ORF">JF259_00435</name>
</gene>
<dbReference type="Gene3D" id="3.10.450.50">
    <property type="match status" value="1"/>
</dbReference>
<proteinExistence type="predicted"/>
<organism evidence="1 2">
    <name type="scientific">Snuella sedimenti</name>
    <dbReference type="NCBI Taxonomy" id="2798802"/>
    <lineage>
        <taxon>Bacteria</taxon>
        <taxon>Pseudomonadati</taxon>
        <taxon>Bacteroidota</taxon>
        <taxon>Flavobacteriia</taxon>
        <taxon>Flavobacteriales</taxon>
        <taxon>Flavobacteriaceae</taxon>
        <taxon>Snuella</taxon>
    </lineage>
</organism>